<dbReference type="InterPro" id="IPR000055">
    <property type="entry name" value="Restrct_endonuc_typeI_TRD"/>
</dbReference>
<protein>
    <recommendedName>
        <fullName evidence="4">Type I restriction modification DNA specificity domain-containing protein</fullName>
    </recommendedName>
</protein>
<dbReference type="AlphaFoldDB" id="A0A6B3NI24"/>
<organism evidence="5">
    <name type="scientific">Symploca sp. SIO1C4</name>
    <dbReference type="NCBI Taxonomy" id="2607765"/>
    <lineage>
        <taxon>Bacteria</taxon>
        <taxon>Bacillati</taxon>
        <taxon>Cyanobacteriota</taxon>
        <taxon>Cyanophyceae</taxon>
        <taxon>Coleofasciculales</taxon>
        <taxon>Coleofasciculaceae</taxon>
        <taxon>Symploca</taxon>
    </lineage>
</organism>
<dbReference type="InterPro" id="IPR052021">
    <property type="entry name" value="Type-I_RS_S_subunit"/>
</dbReference>
<dbReference type="EMBL" id="JAAHFQ010000574">
    <property type="protein sequence ID" value="NER30505.1"/>
    <property type="molecule type" value="Genomic_DNA"/>
</dbReference>
<sequence length="147" mass="16420">MKDNLAIGDIIMTSEAPLGEIFYLALNANYCLSQRLYGIRAKDEICKSIYLYQALGSEEVQSQLQSRATGTTVTGIRQTELRKIEILLPPINVQQKAAVTLEQCLTKIHVNDEQNETLATIRDTLLPKLLSGEIRVKEAEKLVETVT</sequence>
<reference evidence="5" key="1">
    <citation type="submission" date="2019-11" db="EMBL/GenBank/DDBJ databases">
        <title>Genomic insights into an expanded diversity of filamentous marine cyanobacteria reveals the extraordinary biosynthetic potential of Moorea and Okeania.</title>
        <authorList>
            <person name="Ferreira Leao T."/>
            <person name="Wang M."/>
            <person name="Moss N."/>
            <person name="Da Silva R."/>
            <person name="Sanders J."/>
            <person name="Nurk S."/>
            <person name="Gurevich A."/>
            <person name="Humphrey G."/>
            <person name="Reher R."/>
            <person name="Zhu Q."/>
            <person name="Belda-Ferre P."/>
            <person name="Glukhov E."/>
            <person name="Rex R."/>
            <person name="Dorrestein P.C."/>
            <person name="Knight R."/>
            <person name="Pevzner P."/>
            <person name="Gerwick W.H."/>
            <person name="Gerwick L."/>
        </authorList>
    </citation>
    <scope>NUCLEOTIDE SEQUENCE</scope>
    <source>
        <strain evidence="5">SIO1C4</strain>
    </source>
</reference>
<keyword evidence="3" id="KW-0238">DNA-binding</keyword>
<proteinExistence type="inferred from homology"/>
<keyword evidence="2" id="KW-0680">Restriction system</keyword>
<dbReference type="Gene3D" id="3.90.220.20">
    <property type="entry name" value="DNA methylase specificity domains"/>
    <property type="match status" value="1"/>
</dbReference>
<gene>
    <name evidence="5" type="ORF">F6J89_23515</name>
</gene>
<feature type="domain" description="Type I restriction modification DNA specificity" evidence="4">
    <location>
        <begin position="5"/>
        <end position="118"/>
    </location>
</feature>
<dbReference type="GO" id="GO:0009307">
    <property type="term" value="P:DNA restriction-modification system"/>
    <property type="evidence" value="ECO:0007669"/>
    <property type="project" value="UniProtKB-KW"/>
</dbReference>
<dbReference type="Pfam" id="PF01420">
    <property type="entry name" value="Methylase_S"/>
    <property type="match status" value="1"/>
</dbReference>
<accession>A0A6B3NI24</accession>
<comment type="caution">
    <text evidence="5">The sequence shown here is derived from an EMBL/GenBank/DDBJ whole genome shotgun (WGS) entry which is preliminary data.</text>
</comment>
<evidence type="ECO:0000313" key="5">
    <source>
        <dbReference type="EMBL" id="NER30505.1"/>
    </source>
</evidence>
<dbReference type="GO" id="GO:0003677">
    <property type="term" value="F:DNA binding"/>
    <property type="evidence" value="ECO:0007669"/>
    <property type="project" value="UniProtKB-KW"/>
</dbReference>
<evidence type="ECO:0000259" key="4">
    <source>
        <dbReference type="Pfam" id="PF01420"/>
    </source>
</evidence>
<evidence type="ECO:0000256" key="1">
    <source>
        <dbReference type="ARBA" id="ARBA00010923"/>
    </source>
</evidence>
<evidence type="ECO:0000256" key="2">
    <source>
        <dbReference type="ARBA" id="ARBA00022747"/>
    </source>
</evidence>
<name>A0A6B3NI24_9CYAN</name>
<dbReference type="PANTHER" id="PTHR30408:SF13">
    <property type="entry name" value="TYPE I RESTRICTION ENZYME HINDI SPECIFICITY SUBUNIT"/>
    <property type="match status" value="1"/>
</dbReference>
<dbReference type="InterPro" id="IPR044946">
    <property type="entry name" value="Restrct_endonuc_typeI_TRD_sf"/>
</dbReference>
<comment type="similarity">
    <text evidence="1">Belongs to the type-I restriction system S methylase family.</text>
</comment>
<evidence type="ECO:0000256" key="3">
    <source>
        <dbReference type="ARBA" id="ARBA00023125"/>
    </source>
</evidence>
<dbReference type="SUPFAM" id="SSF116734">
    <property type="entry name" value="DNA methylase specificity domain"/>
    <property type="match status" value="1"/>
</dbReference>
<dbReference type="PANTHER" id="PTHR30408">
    <property type="entry name" value="TYPE-1 RESTRICTION ENZYME ECOKI SPECIFICITY PROTEIN"/>
    <property type="match status" value="1"/>
</dbReference>